<keyword evidence="2 9" id="KW-0812">Transmembrane</keyword>
<evidence type="ECO:0000256" key="3">
    <source>
        <dbReference type="ARBA" id="ARBA00022801"/>
    </source>
</evidence>
<dbReference type="GeneID" id="91990926"/>
<evidence type="ECO:0000256" key="9">
    <source>
        <dbReference type="SAM" id="Phobius"/>
    </source>
</evidence>
<dbReference type="RefSeq" id="XP_066612998.1">
    <property type="nucleotide sequence ID" value="XM_066758550.1"/>
</dbReference>
<evidence type="ECO:0000256" key="1">
    <source>
        <dbReference type="ARBA" id="ARBA00004477"/>
    </source>
</evidence>
<protein>
    <recommendedName>
        <fullName evidence="12">FIT family protein scs3</fullName>
    </recommendedName>
</protein>
<dbReference type="PANTHER" id="PTHR23129">
    <property type="entry name" value="ACYL-COENZYME A DIPHOSPHATASE FITM2"/>
    <property type="match status" value="1"/>
</dbReference>
<reference evidence="10" key="1">
    <citation type="submission" date="2015-01" db="EMBL/GenBank/DDBJ databases">
        <authorList>
            <consortium name="The Broad Institute Genomics Platform"/>
            <person name="Cuomo C."/>
            <person name="Litvintseva A."/>
            <person name="Chen Y."/>
            <person name="Heitman J."/>
            <person name="Sun S."/>
            <person name="Springer D."/>
            <person name="Dromer F."/>
            <person name="Young S."/>
            <person name="Zeng Q."/>
            <person name="Gargeya S."/>
            <person name="Abouelleil A."/>
            <person name="Alvarado L."/>
            <person name="Chapman S.B."/>
            <person name="Gainer-Dewar J."/>
            <person name="Goldberg J."/>
            <person name="Griggs A."/>
            <person name="Gujja S."/>
            <person name="Hansen M."/>
            <person name="Howarth C."/>
            <person name="Imamovic A."/>
            <person name="Larimer J."/>
            <person name="Murphy C."/>
            <person name="Naylor J."/>
            <person name="Pearson M."/>
            <person name="Priest M."/>
            <person name="Roberts A."/>
            <person name="Saif S."/>
            <person name="Shea T."/>
            <person name="Sykes S."/>
            <person name="Wortman J."/>
            <person name="Nusbaum C."/>
            <person name="Birren B."/>
        </authorList>
    </citation>
    <scope>NUCLEOTIDE SEQUENCE</scope>
    <source>
        <strain evidence="10">IND107</strain>
    </source>
</reference>
<feature type="region of interest" description="Disordered" evidence="8">
    <location>
        <begin position="390"/>
        <end position="460"/>
    </location>
</feature>
<feature type="transmembrane region" description="Helical" evidence="9">
    <location>
        <begin position="330"/>
        <end position="356"/>
    </location>
</feature>
<name>A0ABR3BPB6_9TREE</name>
<evidence type="ECO:0000256" key="7">
    <source>
        <dbReference type="ARBA" id="ARBA00023136"/>
    </source>
</evidence>
<dbReference type="Pfam" id="PF10261">
    <property type="entry name" value="FIT"/>
    <property type="match status" value="1"/>
</dbReference>
<evidence type="ECO:0000256" key="4">
    <source>
        <dbReference type="ARBA" id="ARBA00022824"/>
    </source>
</evidence>
<accession>A0ABR3BPB6</accession>
<sequence>MAARSPRTPSHSRNPSTASHIDLATFTPKSAAAHRMSHTSTLQSASISPRTFFESLLDDHQLILAGVVSSLTLCGIMYSLVHSTSLDTSEIHHHHIPERAAYFSRKSNILNVIFVKRAWAWTSALYLLHLVTSPRNSSGMSSFSASPNGGWGRRLLVWIAATACWAIFARWFFGAGLGDRIIALTGGNCALPLPPSISPILARHTFGNLFTAGPQGSSGDEKLYIALPYKFCSGTPLTPGALPELFALLPGGGKGTAIPPGGGPTASHESLAPLPRPRWHRGFDISGHSFLLTLCIMVLGREVAPAWQAWAGGKTAGLLNGRGRGWKGKVHGLITLAATGLVGIWMWMVLMTAVYFHNPPEKLAGLLLGLLSSGMINLFIPAFSPSPFNPITTTRTSTPPSSNSGSREGDGRPLSHSFGDDGEEEGVVDENKARRGSVVNDGIIYEVEEEQDGKGEEDLNVRVSVTQKRASATKEKVKEQ</sequence>
<evidence type="ECO:0008006" key="12">
    <source>
        <dbReference type="Google" id="ProtNLM"/>
    </source>
</evidence>
<feature type="transmembrane region" description="Helical" evidence="9">
    <location>
        <begin position="109"/>
        <end position="131"/>
    </location>
</feature>
<reference evidence="10" key="2">
    <citation type="submission" date="2024-01" db="EMBL/GenBank/DDBJ databases">
        <title>Comparative genomics of Cryptococcus and Kwoniella reveals pathogenesis evolution and contrasting modes of karyotype evolution via chromosome fusion or intercentromeric recombination.</title>
        <authorList>
            <person name="Coelho M.A."/>
            <person name="David-Palma M."/>
            <person name="Shea T."/>
            <person name="Bowers K."/>
            <person name="Mcginley-Smith S."/>
            <person name="Mohammad A.W."/>
            <person name="Gnirke A."/>
            <person name="Yurkov A.M."/>
            <person name="Nowrousian M."/>
            <person name="Sun S."/>
            <person name="Cuomo C.A."/>
            <person name="Heitman J."/>
        </authorList>
    </citation>
    <scope>NUCLEOTIDE SEQUENCE</scope>
    <source>
        <strain evidence="10">IND107</strain>
    </source>
</reference>
<keyword evidence="6" id="KW-0443">Lipid metabolism</keyword>
<feature type="transmembrane region" description="Helical" evidence="9">
    <location>
        <begin position="151"/>
        <end position="173"/>
    </location>
</feature>
<organism evidence="10 11">
    <name type="scientific">Cryptococcus tetragattii IND107</name>
    <dbReference type="NCBI Taxonomy" id="1296105"/>
    <lineage>
        <taxon>Eukaryota</taxon>
        <taxon>Fungi</taxon>
        <taxon>Dikarya</taxon>
        <taxon>Basidiomycota</taxon>
        <taxon>Agaricomycotina</taxon>
        <taxon>Tremellomycetes</taxon>
        <taxon>Tremellales</taxon>
        <taxon>Cryptococcaceae</taxon>
        <taxon>Cryptococcus</taxon>
        <taxon>Cryptococcus gattii species complex</taxon>
    </lineage>
</organism>
<proteinExistence type="predicted"/>
<feature type="region of interest" description="Disordered" evidence="8">
    <location>
        <begin position="1"/>
        <end position="20"/>
    </location>
</feature>
<gene>
    <name evidence="10" type="ORF">I308_104070</name>
</gene>
<evidence type="ECO:0000256" key="6">
    <source>
        <dbReference type="ARBA" id="ARBA00023098"/>
    </source>
</evidence>
<keyword evidence="7 9" id="KW-0472">Membrane</keyword>
<evidence type="ECO:0000313" key="11">
    <source>
        <dbReference type="Proteomes" id="UP000054399"/>
    </source>
</evidence>
<keyword evidence="11" id="KW-1185">Reference proteome</keyword>
<evidence type="ECO:0000313" key="10">
    <source>
        <dbReference type="EMBL" id="KAL0247037.1"/>
    </source>
</evidence>
<evidence type="ECO:0000256" key="8">
    <source>
        <dbReference type="SAM" id="MobiDB-lite"/>
    </source>
</evidence>
<keyword evidence="5 9" id="KW-1133">Transmembrane helix</keyword>
<comment type="subcellular location">
    <subcellularLocation>
        <location evidence="1">Endoplasmic reticulum membrane</location>
        <topology evidence="1">Multi-pass membrane protein</topology>
    </subcellularLocation>
</comment>
<dbReference type="InterPro" id="IPR019388">
    <property type="entry name" value="FIT"/>
</dbReference>
<dbReference type="PANTHER" id="PTHR23129:SF0">
    <property type="entry name" value="ACYL-COENZYME A DIPHOSPHATASE FITM2"/>
    <property type="match status" value="1"/>
</dbReference>
<dbReference type="Proteomes" id="UP000054399">
    <property type="component" value="Unassembled WGS sequence"/>
</dbReference>
<comment type="caution">
    <text evidence="10">The sequence shown here is derived from an EMBL/GenBank/DDBJ whole genome shotgun (WGS) entry which is preliminary data.</text>
</comment>
<dbReference type="EMBL" id="ATAM02000007">
    <property type="protein sequence ID" value="KAL0247037.1"/>
    <property type="molecule type" value="Genomic_DNA"/>
</dbReference>
<evidence type="ECO:0000256" key="5">
    <source>
        <dbReference type="ARBA" id="ARBA00022989"/>
    </source>
</evidence>
<feature type="transmembrane region" description="Helical" evidence="9">
    <location>
        <begin position="363"/>
        <end position="383"/>
    </location>
</feature>
<keyword evidence="4" id="KW-0256">Endoplasmic reticulum</keyword>
<evidence type="ECO:0000256" key="2">
    <source>
        <dbReference type="ARBA" id="ARBA00022692"/>
    </source>
</evidence>
<feature type="compositionally biased region" description="Polar residues" evidence="8">
    <location>
        <begin position="7"/>
        <end position="19"/>
    </location>
</feature>
<feature type="compositionally biased region" description="Low complexity" evidence="8">
    <location>
        <begin position="392"/>
        <end position="406"/>
    </location>
</feature>
<keyword evidence="3" id="KW-0378">Hydrolase</keyword>